<keyword evidence="3" id="KW-1185">Reference proteome</keyword>
<accession>L9KL13</accession>
<reference evidence="3" key="1">
    <citation type="submission" date="2012-07" db="EMBL/GenBank/DDBJ databases">
        <title>Genome of the Chinese tree shrew, a rising model animal genetically related to primates.</title>
        <authorList>
            <person name="Zhang G."/>
            <person name="Fan Y."/>
            <person name="Yao Y."/>
            <person name="Huang Z."/>
        </authorList>
    </citation>
    <scope>NUCLEOTIDE SEQUENCE [LARGE SCALE GENOMIC DNA]</scope>
</reference>
<dbReference type="AlphaFoldDB" id="L9KL13"/>
<dbReference type="InParanoid" id="L9KL13"/>
<dbReference type="EMBL" id="KB320853">
    <property type="protein sequence ID" value="ELW61832.1"/>
    <property type="molecule type" value="Genomic_DNA"/>
</dbReference>
<reference evidence="3" key="2">
    <citation type="journal article" date="2013" name="Nat. Commun.">
        <title>Genome of the Chinese tree shrew.</title>
        <authorList>
            <person name="Fan Y."/>
            <person name="Huang Z.Y."/>
            <person name="Cao C.C."/>
            <person name="Chen C.S."/>
            <person name="Chen Y.X."/>
            <person name="Fan D.D."/>
            <person name="He J."/>
            <person name="Hou H.L."/>
            <person name="Hu L."/>
            <person name="Hu X.T."/>
            <person name="Jiang X.T."/>
            <person name="Lai R."/>
            <person name="Lang Y.S."/>
            <person name="Liang B."/>
            <person name="Liao S.G."/>
            <person name="Mu D."/>
            <person name="Ma Y.Y."/>
            <person name="Niu Y.Y."/>
            <person name="Sun X.Q."/>
            <person name="Xia J.Q."/>
            <person name="Xiao J."/>
            <person name="Xiong Z.Q."/>
            <person name="Xu L."/>
            <person name="Yang L."/>
            <person name="Zhang Y."/>
            <person name="Zhao W."/>
            <person name="Zhao X.D."/>
            <person name="Zheng Y.T."/>
            <person name="Zhou J.M."/>
            <person name="Zhu Y.B."/>
            <person name="Zhang G.J."/>
            <person name="Wang J."/>
            <person name="Yao Y.G."/>
        </authorList>
    </citation>
    <scope>NUCLEOTIDE SEQUENCE [LARGE SCALE GENOMIC DNA]</scope>
</reference>
<protein>
    <submittedName>
        <fullName evidence="2">Uncharacterized protein</fullName>
    </submittedName>
</protein>
<feature type="compositionally biased region" description="Basic and acidic residues" evidence="1">
    <location>
        <begin position="34"/>
        <end position="47"/>
    </location>
</feature>
<dbReference type="Proteomes" id="UP000011518">
    <property type="component" value="Unassembled WGS sequence"/>
</dbReference>
<gene>
    <name evidence="2" type="ORF">TREES_T100014211</name>
</gene>
<sequence>MSAPLDSLLTCLVVPRKLSLTRPGASAPSPPPPEQHEETLENHKGYEDVALSQNRTKTMKTSTLTPTKPLEPGTEMQQQYGQNMAVTATRGHVPWKAHFSLLRCGTRRERHET</sequence>
<name>L9KL13_TUPCH</name>
<evidence type="ECO:0000256" key="1">
    <source>
        <dbReference type="SAM" id="MobiDB-lite"/>
    </source>
</evidence>
<feature type="region of interest" description="Disordered" evidence="1">
    <location>
        <begin position="18"/>
        <end position="78"/>
    </location>
</feature>
<proteinExistence type="predicted"/>
<feature type="compositionally biased region" description="Low complexity" evidence="1">
    <location>
        <begin position="59"/>
        <end position="70"/>
    </location>
</feature>
<evidence type="ECO:0000313" key="3">
    <source>
        <dbReference type="Proteomes" id="UP000011518"/>
    </source>
</evidence>
<organism evidence="2 3">
    <name type="scientific">Tupaia chinensis</name>
    <name type="common">Chinese tree shrew</name>
    <name type="synonym">Tupaia belangeri chinensis</name>
    <dbReference type="NCBI Taxonomy" id="246437"/>
    <lineage>
        <taxon>Eukaryota</taxon>
        <taxon>Metazoa</taxon>
        <taxon>Chordata</taxon>
        <taxon>Craniata</taxon>
        <taxon>Vertebrata</taxon>
        <taxon>Euteleostomi</taxon>
        <taxon>Mammalia</taxon>
        <taxon>Eutheria</taxon>
        <taxon>Euarchontoglires</taxon>
        <taxon>Scandentia</taxon>
        <taxon>Tupaiidae</taxon>
        <taxon>Tupaia</taxon>
    </lineage>
</organism>
<evidence type="ECO:0000313" key="2">
    <source>
        <dbReference type="EMBL" id="ELW61832.1"/>
    </source>
</evidence>